<sequence length="72" mass="8105">MAGRKPDVTDEEIIAVLEQASDPVLSTNEVVDQLPIKSNATQIRLKELRTEGRINGKQAGRSWVWWVSDDNE</sequence>
<dbReference type="SUPFAM" id="SSF46785">
    <property type="entry name" value="Winged helix' DNA-binding domain"/>
    <property type="match status" value="1"/>
</dbReference>
<reference evidence="1 2" key="1">
    <citation type="submission" date="2019-02" db="EMBL/GenBank/DDBJ databases">
        <title>Haloarcula mannanilyticum sp. nov., a mannan degrading haloarchaeon isolated from commercial salt.</title>
        <authorList>
            <person name="Enomoto S."/>
            <person name="Shimane Y."/>
            <person name="Kamekura M."/>
            <person name="Ito T."/>
            <person name="Moriya O."/>
            <person name="Ihara K."/>
            <person name="Takahashi-Ando N."/>
            <person name="Fukushima Y."/>
            <person name="Yoshida Y."/>
            <person name="Usama R."/>
            <person name="Takai K."/>
            <person name="Minegishi H."/>
        </authorList>
    </citation>
    <scope>NUCLEOTIDE SEQUENCE [LARGE SCALE GENOMIC DNA]</scope>
    <source>
        <strain evidence="1 2">MD130-1</strain>
    </source>
</reference>
<name>A0A4C2EFI0_9EURY</name>
<dbReference type="InterPro" id="IPR036390">
    <property type="entry name" value="WH_DNA-bd_sf"/>
</dbReference>
<dbReference type="OrthoDB" id="189973at2157"/>
<keyword evidence="2" id="KW-1185">Reference proteome</keyword>
<evidence type="ECO:0000313" key="2">
    <source>
        <dbReference type="Proteomes" id="UP000304382"/>
    </source>
</evidence>
<dbReference type="EMBL" id="BIXZ01000001">
    <property type="protein sequence ID" value="GCF12467.1"/>
    <property type="molecule type" value="Genomic_DNA"/>
</dbReference>
<dbReference type="Gene3D" id="1.10.10.10">
    <property type="entry name" value="Winged helix-like DNA-binding domain superfamily/Winged helix DNA-binding domain"/>
    <property type="match status" value="1"/>
</dbReference>
<protein>
    <submittedName>
        <fullName evidence="1">Uncharacterized protein</fullName>
    </submittedName>
</protein>
<dbReference type="InterPro" id="IPR036388">
    <property type="entry name" value="WH-like_DNA-bd_sf"/>
</dbReference>
<proteinExistence type="predicted"/>
<comment type="caution">
    <text evidence="1">The sequence shown here is derived from an EMBL/GenBank/DDBJ whole genome shotgun (WGS) entry which is preliminary data.</text>
</comment>
<organism evidence="1 2">
    <name type="scientific">Haloarcula mannanilytica</name>
    <dbReference type="NCBI Taxonomy" id="2509225"/>
    <lineage>
        <taxon>Archaea</taxon>
        <taxon>Methanobacteriati</taxon>
        <taxon>Methanobacteriota</taxon>
        <taxon>Stenosarchaea group</taxon>
        <taxon>Halobacteria</taxon>
        <taxon>Halobacteriales</taxon>
        <taxon>Haloarculaceae</taxon>
        <taxon>Haloarcula</taxon>
    </lineage>
</organism>
<gene>
    <name evidence="1" type="ORF">Harman_04020</name>
</gene>
<accession>A0A4C2EFI0</accession>
<evidence type="ECO:0000313" key="1">
    <source>
        <dbReference type="EMBL" id="GCF12467.1"/>
    </source>
</evidence>
<dbReference type="AlphaFoldDB" id="A0A4C2EFI0"/>
<dbReference type="Proteomes" id="UP000304382">
    <property type="component" value="Unassembled WGS sequence"/>
</dbReference>